<evidence type="ECO:0000259" key="2">
    <source>
        <dbReference type="PROSITE" id="PS51724"/>
    </source>
</evidence>
<evidence type="ECO:0000256" key="1">
    <source>
        <dbReference type="SAM" id="Phobius"/>
    </source>
</evidence>
<dbReference type="InterPro" id="IPR036680">
    <property type="entry name" value="SPOR-like_sf"/>
</dbReference>
<comment type="caution">
    <text evidence="3">The sequence shown here is derived from an EMBL/GenBank/DDBJ whole genome shotgun (WGS) entry which is preliminary data.</text>
</comment>
<name>A0A520MQX5_9GAMM</name>
<gene>
    <name evidence="3" type="ORF">EVA99_03465</name>
</gene>
<organism evidence="3 4">
    <name type="scientific">SAR86 cluster bacterium</name>
    <dbReference type="NCBI Taxonomy" id="2030880"/>
    <lineage>
        <taxon>Bacteria</taxon>
        <taxon>Pseudomonadati</taxon>
        <taxon>Pseudomonadota</taxon>
        <taxon>Gammaproteobacteria</taxon>
        <taxon>SAR86 cluster</taxon>
    </lineage>
</organism>
<keyword evidence="1" id="KW-1133">Transmembrane helix</keyword>
<dbReference type="InterPro" id="IPR007730">
    <property type="entry name" value="SPOR-like_dom"/>
</dbReference>
<dbReference type="PROSITE" id="PS51724">
    <property type="entry name" value="SPOR"/>
    <property type="match status" value="1"/>
</dbReference>
<reference evidence="3 4" key="1">
    <citation type="submission" date="2019-02" db="EMBL/GenBank/DDBJ databases">
        <title>Prokaryotic population dynamics and viral predation in marine succession experiment using metagenomics: the confinement effect.</title>
        <authorList>
            <person name="Haro-Moreno J.M."/>
            <person name="Rodriguez-Valera F."/>
            <person name="Lopez-Perez M."/>
        </authorList>
    </citation>
    <scope>NUCLEOTIDE SEQUENCE [LARGE SCALE GENOMIC DNA]</scope>
    <source>
        <strain evidence="3">MED-G166</strain>
    </source>
</reference>
<accession>A0A520MQX5</accession>
<dbReference type="Gene3D" id="3.30.70.1070">
    <property type="entry name" value="Sporulation related repeat"/>
    <property type="match status" value="1"/>
</dbReference>
<sequence>MSSFSFKNKKFPIKAIPTIIVAIFVSFSVTAFSIIFLKDSKEFLDLEDFNVEDIDYEFQTILEESLFDELVVVVNTIDEVCEYFAQSGSFRTYKAAQSQFKELEKIGYFPVIENVNSKNGYNYIVIVGPFENRSQTNNARENLRRLNMDSLEKMSCKKI</sequence>
<evidence type="ECO:0000313" key="3">
    <source>
        <dbReference type="EMBL" id="RZO23622.1"/>
    </source>
</evidence>
<feature type="transmembrane region" description="Helical" evidence="1">
    <location>
        <begin position="15"/>
        <end position="37"/>
    </location>
</feature>
<dbReference type="Proteomes" id="UP000320146">
    <property type="component" value="Unassembled WGS sequence"/>
</dbReference>
<dbReference type="EMBL" id="SHBL01000030">
    <property type="protein sequence ID" value="RZO23622.1"/>
    <property type="molecule type" value="Genomic_DNA"/>
</dbReference>
<proteinExistence type="predicted"/>
<protein>
    <submittedName>
        <fullName evidence="3">SPOR domain-containing protein</fullName>
    </submittedName>
</protein>
<keyword evidence="1" id="KW-0812">Transmembrane</keyword>
<dbReference type="Pfam" id="PF05036">
    <property type="entry name" value="SPOR"/>
    <property type="match status" value="1"/>
</dbReference>
<keyword evidence="1" id="KW-0472">Membrane</keyword>
<dbReference type="GO" id="GO:0042834">
    <property type="term" value="F:peptidoglycan binding"/>
    <property type="evidence" value="ECO:0007669"/>
    <property type="project" value="InterPro"/>
</dbReference>
<dbReference type="AlphaFoldDB" id="A0A520MQX5"/>
<dbReference type="SUPFAM" id="SSF110997">
    <property type="entry name" value="Sporulation related repeat"/>
    <property type="match status" value="1"/>
</dbReference>
<feature type="domain" description="SPOR" evidence="2">
    <location>
        <begin position="77"/>
        <end position="159"/>
    </location>
</feature>
<evidence type="ECO:0000313" key="4">
    <source>
        <dbReference type="Proteomes" id="UP000320146"/>
    </source>
</evidence>